<evidence type="ECO:0000313" key="2">
    <source>
        <dbReference type="EnsemblMetazoa" id="GPPI030498-PA"/>
    </source>
</evidence>
<dbReference type="VEuPathDB" id="VectorBase:GPPI030498"/>
<reference evidence="3" key="1">
    <citation type="submission" date="2015-01" db="EMBL/GenBank/DDBJ databases">
        <authorList>
            <person name="Aksoy S."/>
            <person name="Warren W."/>
            <person name="Wilson R.K."/>
        </authorList>
    </citation>
    <scope>NUCLEOTIDE SEQUENCE [LARGE SCALE GENOMIC DNA]</scope>
    <source>
        <strain evidence="3">IAEA</strain>
    </source>
</reference>
<dbReference type="AlphaFoldDB" id="A0A1B0BHR1"/>
<dbReference type="EMBL" id="JXJN01014540">
    <property type="status" value="NOT_ANNOTATED_CDS"/>
    <property type="molecule type" value="Genomic_DNA"/>
</dbReference>
<keyword evidence="1" id="KW-1133">Transmembrane helix</keyword>
<reference evidence="2" key="2">
    <citation type="submission" date="2020-05" db="UniProtKB">
        <authorList>
            <consortium name="EnsemblMetazoa"/>
        </authorList>
    </citation>
    <scope>IDENTIFICATION</scope>
    <source>
        <strain evidence="2">IAEA</strain>
    </source>
</reference>
<evidence type="ECO:0000313" key="3">
    <source>
        <dbReference type="Proteomes" id="UP000092460"/>
    </source>
</evidence>
<keyword evidence="1" id="KW-0812">Transmembrane</keyword>
<keyword evidence="1" id="KW-0472">Membrane</keyword>
<protein>
    <submittedName>
        <fullName evidence="2">Uncharacterized protein</fullName>
    </submittedName>
</protein>
<dbReference type="Proteomes" id="UP000092460">
    <property type="component" value="Unassembled WGS sequence"/>
</dbReference>
<sequence length="193" mass="21449">MFTTQKVIYKGRTKGGCRAAIDILLLRDNRRFLKKLPSTNCCLSFSIWQQLLTMLIYMFPSAFIPFGTVVLSATIDYDSVKAADTPVVRERRRPEPQKNLQPSVDLSSVDAVGLSASIAVSTCTFMYKSKVNSKTKPGGVGVDLTLSSQGDQFVVIVFVSRLAMTNCTHLISSIVRTFPRSGFSIRQAYLSFW</sequence>
<dbReference type="EnsemblMetazoa" id="GPPI030498-RA">
    <property type="protein sequence ID" value="GPPI030498-PA"/>
    <property type="gene ID" value="GPPI030498"/>
</dbReference>
<proteinExistence type="predicted"/>
<keyword evidence="3" id="KW-1185">Reference proteome</keyword>
<name>A0A1B0BHR1_9MUSC</name>
<feature type="transmembrane region" description="Helical" evidence="1">
    <location>
        <begin position="54"/>
        <end position="75"/>
    </location>
</feature>
<accession>A0A1B0BHR1</accession>
<evidence type="ECO:0000256" key="1">
    <source>
        <dbReference type="SAM" id="Phobius"/>
    </source>
</evidence>
<organism evidence="2 3">
    <name type="scientific">Glossina palpalis gambiensis</name>
    <dbReference type="NCBI Taxonomy" id="67801"/>
    <lineage>
        <taxon>Eukaryota</taxon>
        <taxon>Metazoa</taxon>
        <taxon>Ecdysozoa</taxon>
        <taxon>Arthropoda</taxon>
        <taxon>Hexapoda</taxon>
        <taxon>Insecta</taxon>
        <taxon>Pterygota</taxon>
        <taxon>Neoptera</taxon>
        <taxon>Endopterygota</taxon>
        <taxon>Diptera</taxon>
        <taxon>Brachycera</taxon>
        <taxon>Muscomorpha</taxon>
        <taxon>Hippoboscoidea</taxon>
        <taxon>Glossinidae</taxon>
        <taxon>Glossina</taxon>
    </lineage>
</organism>